<dbReference type="PANTHER" id="PTHR46910">
    <property type="entry name" value="TRANSCRIPTION FACTOR PDR1"/>
    <property type="match status" value="1"/>
</dbReference>
<comment type="caution">
    <text evidence="4">The sequence shown here is derived from an EMBL/GenBank/DDBJ whole genome shotgun (WGS) entry which is preliminary data.</text>
</comment>
<sequence length="652" mass="72974">MEHGHDRYSPSDAPAEEYRPSKRRRTSGRPAREVGLMRSVPGDKYHGFVGSASGIFFIRSVYGAIRASAVAAVAETPRSDIVPGEDDHLPLVQPNSFERLWRDAEIVSDQTSRVSFRDLVAFSGSYFANWHPFYPFVHASTVLEYFDCYAKNGFPHRDDSEDLEMVITRSIMSISLADHRQSPGIEGVRYPACIVFSSYDAAVDSLRAILSRPTTILTLQAALSVQLFLVSMLRLNAASRIGGLIMRMAVQLGLHRCPARFPAFTSSARELRQRVFWSLYAIDRFISQSMGLPLGLQDDDLDVCFPLAEHHPQTHLEPYVKLRLLHLLAQQARLRGEIIELRNKSLHYVQNDPNRDTSIIAKLSQWWNDVEDYVDPDSQYAVSPYATVILTLLRHESIISLYRPVLATSRKDVAYDAALQQCINSARSIITTLHSAIQTKPKTGMIPDQLALLWPSCTWAIWISTFIMFYAAHESRIACSVVVRFADKSLDILQHLAQRGSAWPEASSAAIRDLRTRMLYTPNQVLVSHKIDVSGDFPIAEQGKSSLHSDLHEPISTASNDVLDRDGNQMANGMASHHGQWYNSHSAALDLTATSNPTMGTTGLGENDSYWDVFLGAEGADASSLEYSSGLDPFSGFDIPFWFDQDQHWDFS</sequence>
<dbReference type="Pfam" id="PF04082">
    <property type="entry name" value="Fungal_trans"/>
    <property type="match status" value="1"/>
</dbReference>
<dbReference type="EMBL" id="JAANER010000007">
    <property type="protein sequence ID" value="KAG9187412.1"/>
    <property type="molecule type" value="Genomic_DNA"/>
</dbReference>
<feature type="region of interest" description="Disordered" evidence="2">
    <location>
        <begin position="1"/>
        <end position="34"/>
    </location>
</feature>
<dbReference type="SMART" id="SM00906">
    <property type="entry name" value="Fungal_trans"/>
    <property type="match status" value="1"/>
</dbReference>
<dbReference type="GO" id="GO:0003700">
    <property type="term" value="F:DNA-binding transcription factor activity"/>
    <property type="evidence" value="ECO:0007669"/>
    <property type="project" value="InterPro"/>
</dbReference>
<keyword evidence="1" id="KW-0539">Nucleus</keyword>
<organism evidence="4 5">
    <name type="scientific">Alternaria panax</name>
    <dbReference type="NCBI Taxonomy" id="48097"/>
    <lineage>
        <taxon>Eukaryota</taxon>
        <taxon>Fungi</taxon>
        <taxon>Dikarya</taxon>
        <taxon>Ascomycota</taxon>
        <taxon>Pezizomycotina</taxon>
        <taxon>Dothideomycetes</taxon>
        <taxon>Pleosporomycetidae</taxon>
        <taxon>Pleosporales</taxon>
        <taxon>Pleosporineae</taxon>
        <taxon>Pleosporaceae</taxon>
        <taxon>Alternaria</taxon>
        <taxon>Alternaria sect. Panax</taxon>
    </lineage>
</organism>
<accession>A0AAD4FCS0</accession>
<feature type="domain" description="Xylanolytic transcriptional activator regulatory" evidence="3">
    <location>
        <begin position="238"/>
        <end position="312"/>
    </location>
</feature>
<dbReference type="PANTHER" id="PTHR46910:SF9">
    <property type="entry name" value="MISCELLANEOUS ZN(II)2CYS6 TRANSCRIPTION FACTOR (EUROFUNG)"/>
    <property type="match status" value="1"/>
</dbReference>
<dbReference type="Proteomes" id="UP001199106">
    <property type="component" value="Unassembled WGS sequence"/>
</dbReference>
<dbReference type="GO" id="GO:0006351">
    <property type="term" value="P:DNA-templated transcription"/>
    <property type="evidence" value="ECO:0007669"/>
    <property type="project" value="InterPro"/>
</dbReference>
<dbReference type="CDD" id="cd12148">
    <property type="entry name" value="fungal_TF_MHR"/>
    <property type="match status" value="1"/>
</dbReference>
<keyword evidence="5" id="KW-1185">Reference proteome</keyword>
<dbReference type="InterPro" id="IPR050987">
    <property type="entry name" value="AtrR-like"/>
</dbReference>
<dbReference type="GO" id="GO:0008270">
    <property type="term" value="F:zinc ion binding"/>
    <property type="evidence" value="ECO:0007669"/>
    <property type="project" value="InterPro"/>
</dbReference>
<dbReference type="AlphaFoldDB" id="A0AAD4FCS0"/>
<dbReference type="InterPro" id="IPR007219">
    <property type="entry name" value="XnlR_reg_dom"/>
</dbReference>
<protein>
    <recommendedName>
        <fullName evidence="3">Xylanolytic transcriptional activator regulatory domain-containing protein</fullName>
    </recommendedName>
</protein>
<name>A0AAD4FCS0_9PLEO</name>
<evidence type="ECO:0000259" key="3">
    <source>
        <dbReference type="SMART" id="SM00906"/>
    </source>
</evidence>
<reference evidence="4" key="1">
    <citation type="submission" date="2021-07" db="EMBL/GenBank/DDBJ databases">
        <title>Genome Resource of American Ginseng Black Spot Pathogen Alternaria panax.</title>
        <authorList>
            <person name="Qiu C."/>
            <person name="Wang W."/>
            <person name="Liu Z."/>
        </authorList>
    </citation>
    <scope>NUCLEOTIDE SEQUENCE</scope>
    <source>
        <strain evidence="4">BNCC115425</strain>
    </source>
</reference>
<evidence type="ECO:0000313" key="5">
    <source>
        <dbReference type="Proteomes" id="UP001199106"/>
    </source>
</evidence>
<evidence type="ECO:0000256" key="2">
    <source>
        <dbReference type="SAM" id="MobiDB-lite"/>
    </source>
</evidence>
<gene>
    <name evidence="4" type="ORF">G6011_05283</name>
</gene>
<proteinExistence type="predicted"/>
<evidence type="ECO:0000313" key="4">
    <source>
        <dbReference type="EMBL" id="KAG9187412.1"/>
    </source>
</evidence>
<evidence type="ECO:0000256" key="1">
    <source>
        <dbReference type="ARBA" id="ARBA00023242"/>
    </source>
</evidence>
<dbReference type="GO" id="GO:0003677">
    <property type="term" value="F:DNA binding"/>
    <property type="evidence" value="ECO:0007669"/>
    <property type="project" value="InterPro"/>
</dbReference>